<evidence type="ECO:0000313" key="2">
    <source>
        <dbReference type="EMBL" id="MFD2823764.1"/>
    </source>
</evidence>
<keyword evidence="3" id="KW-1185">Reference proteome</keyword>
<name>A0ABW5WMT7_9FLAO</name>
<dbReference type="InterPro" id="IPR025665">
    <property type="entry name" value="Beta-barrel_OMP_2"/>
</dbReference>
<evidence type="ECO:0000259" key="1">
    <source>
        <dbReference type="Pfam" id="PF13568"/>
    </source>
</evidence>
<dbReference type="RefSeq" id="WP_183487958.1">
    <property type="nucleotide sequence ID" value="NZ_JBHUOV010000002.1"/>
</dbReference>
<sequence length="255" mass="27555">MLFCIALNAQESVEEEVVEAYKNPIKIGLKGGLSLPSLSDNSDNIYTQDFKSYVSFETGLFAEYGFSDLLSLQVELNYTVKGGERTGSQPIPAAQLEGQLPPDIALPSGTVLYAEFNNKSALEYIEIPILAKFTFGEDWKFFGNIGPYAGFLVGATQKTSGTSNISADIPGVGFLPNLLPDEVSFNAETDVSDSIKNFNFGGIAGIGVIKTVSSHSEILFEVRGTYGFIPVQEDETFGESRIGSVVFSLGYAYKL</sequence>
<dbReference type="EMBL" id="JBHUOV010000002">
    <property type="protein sequence ID" value="MFD2823764.1"/>
    <property type="molecule type" value="Genomic_DNA"/>
</dbReference>
<protein>
    <submittedName>
        <fullName evidence="2">Porin family protein</fullName>
    </submittedName>
</protein>
<comment type="caution">
    <text evidence="2">The sequence shown here is derived from an EMBL/GenBank/DDBJ whole genome shotgun (WGS) entry which is preliminary data.</text>
</comment>
<gene>
    <name evidence="2" type="ORF">ACFS5M_08790</name>
</gene>
<organism evidence="2 3">
    <name type="scientific">Lacinutrix iliipiscaria</name>
    <dbReference type="NCBI Taxonomy" id="1230532"/>
    <lineage>
        <taxon>Bacteria</taxon>
        <taxon>Pseudomonadati</taxon>
        <taxon>Bacteroidota</taxon>
        <taxon>Flavobacteriia</taxon>
        <taxon>Flavobacteriales</taxon>
        <taxon>Flavobacteriaceae</taxon>
        <taxon>Lacinutrix</taxon>
    </lineage>
</organism>
<feature type="domain" description="Outer membrane protein beta-barrel" evidence="1">
    <location>
        <begin position="16"/>
        <end position="231"/>
    </location>
</feature>
<accession>A0ABW5WMT7</accession>
<dbReference type="Pfam" id="PF13568">
    <property type="entry name" value="OMP_b-brl_2"/>
    <property type="match status" value="1"/>
</dbReference>
<proteinExistence type="predicted"/>
<evidence type="ECO:0000313" key="3">
    <source>
        <dbReference type="Proteomes" id="UP001597533"/>
    </source>
</evidence>
<reference evidence="3" key="1">
    <citation type="journal article" date="2019" name="Int. J. Syst. Evol. Microbiol.">
        <title>The Global Catalogue of Microorganisms (GCM) 10K type strain sequencing project: providing services to taxonomists for standard genome sequencing and annotation.</title>
        <authorList>
            <consortium name="The Broad Institute Genomics Platform"/>
            <consortium name="The Broad Institute Genome Sequencing Center for Infectious Disease"/>
            <person name="Wu L."/>
            <person name="Ma J."/>
        </authorList>
    </citation>
    <scope>NUCLEOTIDE SEQUENCE [LARGE SCALE GENOMIC DNA]</scope>
    <source>
        <strain evidence="3">KCTC 32141</strain>
    </source>
</reference>
<dbReference type="Proteomes" id="UP001597533">
    <property type="component" value="Unassembled WGS sequence"/>
</dbReference>